<dbReference type="EMBL" id="JARKNE010000001">
    <property type="protein sequence ID" value="KAK5845917.1"/>
    <property type="molecule type" value="Genomic_DNA"/>
</dbReference>
<dbReference type="InterPro" id="IPR002156">
    <property type="entry name" value="RNaseH_domain"/>
</dbReference>
<accession>A0ABR0R4A1</accession>
<dbReference type="Proteomes" id="UP001358586">
    <property type="component" value="Chromosome 1"/>
</dbReference>
<comment type="caution">
    <text evidence="2">The sequence shown here is derived from an EMBL/GenBank/DDBJ whole genome shotgun (WGS) entry which is preliminary data.</text>
</comment>
<evidence type="ECO:0000313" key="3">
    <source>
        <dbReference type="Proteomes" id="UP001358586"/>
    </source>
</evidence>
<organism evidence="2 3">
    <name type="scientific">Gossypium arboreum</name>
    <name type="common">Tree cotton</name>
    <name type="synonym">Gossypium nanking</name>
    <dbReference type="NCBI Taxonomy" id="29729"/>
    <lineage>
        <taxon>Eukaryota</taxon>
        <taxon>Viridiplantae</taxon>
        <taxon>Streptophyta</taxon>
        <taxon>Embryophyta</taxon>
        <taxon>Tracheophyta</taxon>
        <taxon>Spermatophyta</taxon>
        <taxon>Magnoliopsida</taxon>
        <taxon>eudicotyledons</taxon>
        <taxon>Gunneridae</taxon>
        <taxon>Pentapetalae</taxon>
        <taxon>rosids</taxon>
        <taxon>malvids</taxon>
        <taxon>Malvales</taxon>
        <taxon>Malvaceae</taxon>
        <taxon>Malvoideae</taxon>
        <taxon>Gossypium</taxon>
    </lineage>
</organism>
<evidence type="ECO:0000313" key="2">
    <source>
        <dbReference type="EMBL" id="KAK5845917.1"/>
    </source>
</evidence>
<gene>
    <name evidence="2" type="ORF">PVK06_002162</name>
</gene>
<dbReference type="InterPro" id="IPR036397">
    <property type="entry name" value="RNaseH_sf"/>
</dbReference>
<name>A0ABR0R4A1_GOSAR</name>
<feature type="domain" description="RNase H type-1" evidence="1">
    <location>
        <begin position="85"/>
        <end position="203"/>
    </location>
</feature>
<evidence type="ECO:0000259" key="1">
    <source>
        <dbReference type="Pfam" id="PF13456"/>
    </source>
</evidence>
<dbReference type="Gene3D" id="3.30.420.10">
    <property type="entry name" value="Ribonuclease H-like superfamily/Ribonuclease H"/>
    <property type="match status" value="1"/>
</dbReference>
<proteinExistence type="predicted"/>
<reference evidence="2 3" key="1">
    <citation type="submission" date="2023-03" db="EMBL/GenBank/DDBJ databases">
        <title>WGS of Gossypium arboreum.</title>
        <authorList>
            <person name="Yu D."/>
        </authorList>
    </citation>
    <scope>NUCLEOTIDE SEQUENCE [LARGE SCALE GENOMIC DNA]</scope>
    <source>
        <tissue evidence="2">Leaf</tissue>
    </source>
</reference>
<sequence length="222" mass="25231">MENDGFSSSVTYKNLFSQVSDGAAFWKMIWRVPAPQRSHEHLGYCRYRLHGARSYQDLDVQMKSLATMRSLSSWSPSVTSWIKLNSNGAVSNLEQRASIGGVLRDSNTNWLWGYAINFGNESVFKVETRAMLEGLFLAWDKGFLKVVVECDNTLLVELLLSNGGASSSLVELQLLHQVLLRKWEIHIRHIPRTFNGVADRMTKCADTCSSLIRLFYPHQLRS</sequence>
<dbReference type="CDD" id="cd06222">
    <property type="entry name" value="RNase_H_like"/>
    <property type="match status" value="1"/>
</dbReference>
<dbReference type="SUPFAM" id="SSF53098">
    <property type="entry name" value="Ribonuclease H-like"/>
    <property type="match status" value="1"/>
</dbReference>
<dbReference type="PANTHER" id="PTHR47723:SF24">
    <property type="entry name" value="RNASE H TYPE-1 DOMAIN-CONTAINING PROTEIN"/>
    <property type="match status" value="1"/>
</dbReference>
<dbReference type="InterPro" id="IPR012337">
    <property type="entry name" value="RNaseH-like_sf"/>
</dbReference>
<dbReference type="PANTHER" id="PTHR47723">
    <property type="entry name" value="OS05G0353850 PROTEIN"/>
    <property type="match status" value="1"/>
</dbReference>
<dbReference type="Pfam" id="PF13456">
    <property type="entry name" value="RVT_3"/>
    <property type="match status" value="1"/>
</dbReference>
<keyword evidence="3" id="KW-1185">Reference proteome</keyword>
<protein>
    <recommendedName>
        <fullName evidence="1">RNase H type-1 domain-containing protein</fullName>
    </recommendedName>
</protein>
<dbReference type="InterPro" id="IPR053151">
    <property type="entry name" value="RNase_H-like"/>
</dbReference>
<dbReference type="InterPro" id="IPR044730">
    <property type="entry name" value="RNase_H-like_dom_plant"/>
</dbReference>